<comment type="caution">
    <text evidence="3">The sequence shown here is derived from an EMBL/GenBank/DDBJ whole genome shotgun (WGS) entry which is preliminary data.</text>
</comment>
<feature type="domain" description="Tyr recombinase" evidence="2">
    <location>
        <begin position="1"/>
        <end position="81"/>
    </location>
</feature>
<gene>
    <name evidence="3" type="ORF">GCM10010365_71200</name>
</gene>
<name>A0A918UXM2_9ACTN</name>
<evidence type="ECO:0000259" key="2">
    <source>
        <dbReference type="PROSITE" id="PS51898"/>
    </source>
</evidence>
<dbReference type="PROSITE" id="PS51898">
    <property type="entry name" value="TYR_RECOMBINASE"/>
    <property type="match status" value="1"/>
</dbReference>
<keyword evidence="4" id="KW-1185">Reference proteome</keyword>
<evidence type="ECO:0000313" key="4">
    <source>
        <dbReference type="Proteomes" id="UP000622166"/>
    </source>
</evidence>
<dbReference type="SUPFAM" id="SSF56349">
    <property type="entry name" value="DNA breaking-rejoining enzymes"/>
    <property type="match status" value="1"/>
</dbReference>
<dbReference type="InterPro" id="IPR013762">
    <property type="entry name" value="Integrase-like_cat_sf"/>
</dbReference>
<dbReference type="AlphaFoldDB" id="A0A918UXM2"/>
<dbReference type="GO" id="GO:0006310">
    <property type="term" value="P:DNA recombination"/>
    <property type="evidence" value="ECO:0007669"/>
    <property type="project" value="UniProtKB-KW"/>
</dbReference>
<dbReference type="Proteomes" id="UP000622166">
    <property type="component" value="Unassembled WGS sequence"/>
</dbReference>
<evidence type="ECO:0000313" key="3">
    <source>
        <dbReference type="EMBL" id="GGZ40118.1"/>
    </source>
</evidence>
<accession>A0A918UXM2</accession>
<dbReference type="GO" id="GO:0003677">
    <property type="term" value="F:DNA binding"/>
    <property type="evidence" value="ECO:0007669"/>
    <property type="project" value="InterPro"/>
</dbReference>
<dbReference type="InterPro" id="IPR002104">
    <property type="entry name" value="Integrase_catalytic"/>
</dbReference>
<reference evidence="3" key="2">
    <citation type="submission" date="2020-09" db="EMBL/GenBank/DDBJ databases">
        <authorList>
            <person name="Sun Q."/>
            <person name="Ohkuma M."/>
        </authorList>
    </citation>
    <scope>NUCLEOTIDE SEQUENCE</scope>
    <source>
        <strain evidence="3">JCM 4815</strain>
    </source>
</reference>
<dbReference type="GO" id="GO:0015074">
    <property type="term" value="P:DNA integration"/>
    <property type="evidence" value="ECO:0007669"/>
    <property type="project" value="InterPro"/>
</dbReference>
<dbReference type="EMBL" id="BMVW01000023">
    <property type="protein sequence ID" value="GGZ40118.1"/>
    <property type="molecule type" value="Genomic_DNA"/>
</dbReference>
<keyword evidence="1" id="KW-0233">DNA recombination</keyword>
<evidence type="ECO:0000256" key="1">
    <source>
        <dbReference type="ARBA" id="ARBA00023172"/>
    </source>
</evidence>
<organism evidence="3 4">
    <name type="scientific">Streptomyces poonensis</name>
    <dbReference type="NCBI Taxonomy" id="68255"/>
    <lineage>
        <taxon>Bacteria</taxon>
        <taxon>Bacillati</taxon>
        <taxon>Actinomycetota</taxon>
        <taxon>Actinomycetes</taxon>
        <taxon>Kitasatosporales</taxon>
        <taxon>Streptomycetaceae</taxon>
        <taxon>Streptomyces</taxon>
    </lineage>
</organism>
<protein>
    <recommendedName>
        <fullName evidence="2">Tyr recombinase domain-containing protein</fullName>
    </recommendedName>
</protein>
<dbReference type="Gene3D" id="1.10.443.10">
    <property type="entry name" value="Intergrase catalytic core"/>
    <property type="match status" value="1"/>
</dbReference>
<reference evidence="3" key="1">
    <citation type="journal article" date="2014" name="Int. J. Syst. Evol. Microbiol.">
        <title>Complete genome sequence of Corynebacterium casei LMG S-19264T (=DSM 44701T), isolated from a smear-ripened cheese.</title>
        <authorList>
            <consortium name="US DOE Joint Genome Institute (JGI-PGF)"/>
            <person name="Walter F."/>
            <person name="Albersmeier A."/>
            <person name="Kalinowski J."/>
            <person name="Ruckert C."/>
        </authorList>
    </citation>
    <scope>NUCLEOTIDE SEQUENCE</scope>
    <source>
        <strain evidence="3">JCM 4815</strain>
    </source>
</reference>
<dbReference type="Pfam" id="PF00589">
    <property type="entry name" value="Phage_integrase"/>
    <property type="match status" value="1"/>
</dbReference>
<proteinExistence type="predicted"/>
<sequence length="105" mass="11984">MHETGEAFTIKQLRRRAYRLMELLGLRRVRIYDARSSCLAYLANNGVPDHILARWAGHTNVRTTKKWYVKPDVEDLCGAATTWDGLHGAATPACERLRDVRACRT</sequence>
<dbReference type="InterPro" id="IPR011010">
    <property type="entry name" value="DNA_brk_join_enz"/>
</dbReference>